<dbReference type="EMBL" id="JAIXMP010000002">
    <property type="protein sequence ID" value="KAI9276914.1"/>
    <property type="molecule type" value="Genomic_DNA"/>
</dbReference>
<evidence type="ECO:0000313" key="2">
    <source>
        <dbReference type="Proteomes" id="UP001209540"/>
    </source>
</evidence>
<proteinExistence type="predicted"/>
<protein>
    <submittedName>
        <fullName evidence="1">Uncharacterized protein</fullName>
    </submittedName>
</protein>
<accession>A0AAD5KAS4</accession>
<keyword evidence="2" id="KW-1185">Reference proteome</keyword>
<evidence type="ECO:0000313" key="1">
    <source>
        <dbReference type="EMBL" id="KAI9276914.1"/>
    </source>
</evidence>
<dbReference type="AlphaFoldDB" id="A0AAD5KAS4"/>
<organism evidence="1 2">
    <name type="scientific">Phascolomyces articulosus</name>
    <dbReference type="NCBI Taxonomy" id="60185"/>
    <lineage>
        <taxon>Eukaryota</taxon>
        <taxon>Fungi</taxon>
        <taxon>Fungi incertae sedis</taxon>
        <taxon>Mucoromycota</taxon>
        <taxon>Mucoromycotina</taxon>
        <taxon>Mucoromycetes</taxon>
        <taxon>Mucorales</taxon>
        <taxon>Lichtheimiaceae</taxon>
        <taxon>Phascolomyces</taxon>
    </lineage>
</organism>
<comment type="caution">
    <text evidence="1">The sequence shown here is derived from an EMBL/GenBank/DDBJ whole genome shotgun (WGS) entry which is preliminary data.</text>
</comment>
<name>A0AAD5KAS4_9FUNG</name>
<sequence length="344" mass="40226">MPALTLAFAETLLSNDDDHLNSPANAFVNDDFPPLLSSKNNHWEIINEDKDTFSEDSTIWVNGRSFAEAAAGAGLQHHPIFIKNTMKTSQPRKQKPKRMEIPALEDDQDDPWYQAKSMRQRKHEINATIQERRQKSLERAFHQATYKYMTSCFSKDHYQQQLAPAIDEIQNANHYLDECKGLGERIPNAYFRRGKMRRIPWEYGLSGFRHSKMVWHLSKESNVRIFKREAKEHPFTTHIFIDLVRKVYGDVRFKALYGDDPLSDFTHLEYIAQNLRYGKFLMERDVIPEYELKIIPGLKNDYNRILRKHIQALSGMLPSPKEKSHCRISRTQYARAVLSLIKDS</sequence>
<reference evidence="1" key="2">
    <citation type="submission" date="2023-02" db="EMBL/GenBank/DDBJ databases">
        <authorList>
            <consortium name="DOE Joint Genome Institute"/>
            <person name="Mondo S.J."/>
            <person name="Chang Y."/>
            <person name="Wang Y."/>
            <person name="Ahrendt S."/>
            <person name="Andreopoulos W."/>
            <person name="Barry K."/>
            <person name="Beard J."/>
            <person name="Benny G.L."/>
            <person name="Blankenship S."/>
            <person name="Bonito G."/>
            <person name="Cuomo C."/>
            <person name="Desiro A."/>
            <person name="Gervers K.A."/>
            <person name="Hundley H."/>
            <person name="Kuo A."/>
            <person name="LaButti K."/>
            <person name="Lang B.F."/>
            <person name="Lipzen A."/>
            <person name="O'Donnell K."/>
            <person name="Pangilinan J."/>
            <person name="Reynolds N."/>
            <person name="Sandor L."/>
            <person name="Smith M.W."/>
            <person name="Tsang A."/>
            <person name="Grigoriev I.V."/>
            <person name="Stajich J.E."/>
            <person name="Spatafora J.W."/>
        </authorList>
    </citation>
    <scope>NUCLEOTIDE SEQUENCE</scope>
    <source>
        <strain evidence="1">RSA 2281</strain>
    </source>
</reference>
<dbReference type="Proteomes" id="UP001209540">
    <property type="component" value="Unassembled WGS sequence"/>
</dbReference>
<gene>
    <name evidence="1" type="ORF">BDA99DRAFT_494417</name>
</gene>
<feature type="non-terminal residue" evidence="1">
    <location>
        <position position="344"/>
    </location>
</feature>
<reference evidence="1" key="1">
    <citation type="journal article" date="2022" name="IScience">
        <title>Evolution of zygomycete secretomes and the origins of terrestrial fungal ecologies.</title>
        <authorList>
            <person name="Chang Y."/>
            <person name="Wang Y."/>
            <person name="Mondo S."/>
            <person name="Ahrendt S."/>
            <person name="Andreopoulos W."/>
            <person name="Barry K."/>
            <person name="Beard J."/>
            <person name="Benny G.L."/>
            <person name="Blankenship S."/>
            <person name="Bonito G."/>
            <person name="Cuomo C."/>
            <person name="Desiro A."/>
            <person name="Gervers K.A."/>
            <person name="Hundley H."/>
            <person name="Kuo A."/>
            <person name="LaButti K."/>
            <person name="Lang B.F."/>
            <person name="Lipzen A."/>
            <person name="O'Donnell K."/>
            <person name="Pangilinan J."/>
            <person name="Reynolds N."/>
            <person name="Sandor L."/>
            <person name="Smith M.E."/>
            <person name="Tsang A."/>
            <person name="Grigoriev I.V."/>
            <person name="Stajich J.E."/>
            <person name="Spatafora J.W."/>
        </authorList>
    </citation>
    <scope>NUCLEOTIDE SEQUENCE</scope>
    <source>
        <strain evidence="1">RSA 2281</strain>
    </source>
</reference>